<comment type="caution">
    <text evidence="2">The sequence shown here is derived from an EMBL/GenBank/DDBJ whole genome shotgun (WGS) entry which is preliminary data.</text>
</comment>
<name>A0ABY0BR87_9GAMM</name>
<protein>
    <recommendedName>
        <fullName evidence="1">Beta-lactamase hydrolase-like protein phosphatase-like domain-containing protein</fullName>
    </recommendedName>
</protein>
<evidence type="ECO:0000259" key="1">
    <source>
        <dbReference type="Pfam" id="PF04273"/>
    </source>
</evidence>
<keyword evidence="3" id="KW-1185">Reference proteome</keyword>
<gene>
    <name evidence="2" type="ORF">CWE07_07855</name>
</gene>
<dbReference type="Proteomes" id="UP000287865">
    <property type="component" value="Unassembled WGS sequence"/>
</dbReference>
<sequence>MSPSLTPLGIKRSVKMLSRLFSQGVWIALWVPALLLSAFAANAEDEVPATLEEVAYVQKATSQHYSAGQPTAEQYAEFASHGVRHVVDLRPPQEAARAGLNNAADVSAAGMAYYHIPIAGGEDLTREHVAALDTILQRIGDDPALLHCASGNRVGAMLALHAAWYQGQDVDAALEIGRAYGLTSLEPFVTEAIKNADE</sequence>
<proteinExistence type="predicted"/>
<dbReference type="SUPFAM" id="SSF52799">
    <property type="entry name" value="(Phosphotyrosine protein) phosphatases II"/>
    <property type="match status" value="1"/>
</dbReference>
<evidence type="ECO:0000313" key="2">
    <source>
        <dbReference type="EMBL" id="RUO24577.1"/>
    </source>
</evidence>
<dbReference type="EMBL" id="PIPK01000006">
    <property type="protein sequence ID" value="RUO24577.1"/>
    <property type="molecule type" value="Genomic_DNA"/>
</dbReference>
<dbReference type="Gene3D" id="3.90.190.10">
    <property type="entry name" value="Protein tyrosine phosphatase superfamily"/>
    <property type="match status" value="1"/>
</dbReference>
<feature type="domain" description="Beta-lactamase hydrolase-like protein phosphatase-like" evidence="1">
    <location>
        <begin position="67"/>
        <end position="162"/>
    </location>
</feature>
<organism evidence="2 3">
    <name type="scientific">Aliidiomarina maris</name>
    <dbReference type="NCBI Taxonomy" id="531312"/>
    <lineage>
        <taxon>Bacteria</taxon>
        <taxon>Pseudomonadati</taxon>
        <taxon>Pseudomonadota</taxon>
        <taxon>Gammaproteobacteria</taxon>
        <taxon>Alteromonadales</taxon>
        <taxon>Idiomarinaceae</taxon>
        <taxon>Aliidiomarina</taxon>
    </lineage>
</organism>
<dbReference type="Pfam" id="PF04273">
    <property type="entry name" value="BLH_phosphatase"/>
    <property type="match status" value="1"/>
</dbReference>
<accession>A0ABY0BR87</accession>
<reference evidence="2 3" key="1">
    <citation type="journal article" date="2018" name="Front. Microbiol.">
        <title>Genome-Based Analysis Reveals the Taxonomy and Diversity of the Family Idiomarinaceae.</title>
        <authorList>
            <person name="Liu Y."/>
            <person name="Lai Q."/>
            <person name="Shao Z."/>
        </authorList>
    </citation>
    <scope>NUCLEOTIDE SEQUENCE [LARGE SCALE GENOMIC DNA]</scope>
    <source>
        <strain evidence="2 3">CF12-14</strain>
    </source>
</reference>
<evidence type="ECO:0000313" key="3">
    <source>
        <dbReference type="Proteomes" id="UP000287865"/>
    </source>
</evidence>
<dbReference type="InterPro" id="IPR029021">
    <property type="entry name" value="Prot-tyrosine_phosphatase-like"/>
</dbReference>
<dbReference type="InterPro" id="IPR005939">
    <property type="entry name" value="BLH_phosphatase-like"/>
</dbReference>